<reference evidence="9 10" key="1">
    <citation type="submission" date="2018-06" db="EMBL/GenBank/DDBJ databases">
        <title>The draft genome sequence of Crocinitomix sp. SM1701.</title>
        <authorList>
            <person name="Zhang X."/>
        </authorList>
    </citation>
    <scope>NUCLEOTIDE SEQUENCE [LARGE SCALE GENOMIC DNA]</scope>
    <source>
        <strain evidence="9 10">SM1701</strain>
    </source>
</reference>
<evidence type="ECO:0000256" key="5">
    <source>
        <dbReference type="ARBA" id="ARBA00022825"/>
    </source>
</evidence>
<dbReference type="InterPro" id="IPR040449">
    <property type="entry name" value="Peptidase_S66_N"/>
</dbReference>
<proteinExistence type="inferred from homology"/>
<keyword evidence="10" id="KW-1185">Reference proteome</keyword>
<dbReference type="CDD" id="cd07025">
    <property type="entry name" value="Peptidase_S66"/>
    <property type="match status" value="1"/>
</dbReference>
<accession>A0A2W1NBX6</accession>
<dbReference type="GO" id="GO:0008236">
    <property type="term" value="F:serine-type peptidase activity"/>
    <property type="evidence" value="ECO:0007669"/>
    <property type="project" value="UniProtKB-KW"/>
</dbReference>
<dbReference type="InterPro" id="IPR027461">
    <property type="entry name" value="Carboxypeptidase_A_C_sf"/>
</dbReference>
<dbReference type="Gene3D" id="3.50.30.60">
    <property type="entry name" value="LD-carboxypeptidase A C-terminal domain-like"/>
    <property type="match status" value="1"/>
</dbReference>
<dbReference type="PANTHER" id="PTHR30237:SF2">
    <property type="entry name" value="MUREIN TETRAPEPTIDE CARBOXYPEPTIDASE"/>
    <property type="match status" value="1"/>
</dbReference>
<dbReference type="InterPro" id="IPR040921">
    <property type="entry name" value="Peptidase_S66C"/>
</dbReference>
<keyword evidence="2 9" id="KW-0121">Carboxypeptidase</keyword>
<dbReference type="GO" id="GO:0006508">
    <property type="term" value="P:proteolysis"/>
    <property type="evidence" value="ECO:0007669"/>
    <property type="project" value="UniProtKB-KW"/>
</dbReference>
<dbReference type="PIRSF" id="PIRSF028757">
    <property type="entry name" value="LD-carboxypeptidase"/>
    <property type="match status" value="1"/>
</dbReference>
<name>A0A2W1NBX6_9FLAO</name>
<feature type="active site" description="Charge relay system" evidence="6">
    <location>
        <position position="307"/>
    </location>
</feature>
<dbReference type="GO" id="GO:0004180">
    <property type="term" value="F:carboxypeptidase activity"/>
    <property type="evidence" value="ECO:0007669"/>
    <property type="project" value="UniProtKB-KW"/>
</dbReference>
<comment type="similarity">
    <text evidence="1">Belongs to the peptidase S66 family.</text>
</comment>
<dbReference type="InterPro" id="IPR027478">
    <property type="entry name" value="LdcA_N"/>
</dbReference>
<dbReference type="SUPFAM" id="SSF141986">
    <property type="entry name" value="LD-carboxypeptidase A C-terminal domain-like"/>
    <property type="match status" value="1"/>
</dbReference>
<feature type="domain" description="LD-carboxypeptidase C-terminal" evidence="8">
    <location>
        <begin position="206"/>
        <end position="321"/>
    </location>
</feature>
<evidence type="ECO:0000256" key="3">
    <source>
        <dbReference type="ARBA" id="ARBA00022670"/>
    </source>
</evidence>
<feature type="domain" description="LD-carboxypeptidase N-terminal" evidence="7">
    <location>
        <begin position="43"/>
        <end position="160"/>
    </location>
</feature>
<dbReference type="Proteomes" id="UP000249248">
    <property type="component" value="Unassembled WGS sequence"/>
</dbReference>
<organism evidence="9 10">
    <name type="scientific">Putridiphycobacter roseus</name>
    <dbReference type="NCBI Taxonomy" id="2219161"/>
    <lineage>
        <taxon>Bacteria</taxon>
        <taxon>Pseudomonadati</taxon>
        <taxon>Bacteroidota</taxon>
        <taxon>Flavobacteriia</taxon>
        <taxon>Flavobacteriales</taxon>
        <taxon>Crocinitomicaceae</taxon>
        <taxon>Putridiphycobacter</taxon>
    </lineage>
</organism>
<dbReference type="Pfam" id="PF17676">
    <property type="entry name" value="Peptidase_S66C"/>
    <property type="match status" value="1"/>
</dbReference>
<evidence type="ECO:0000256" key="4">
    <source>
        <dbReference type="ARBA" id="ARBA00022801"/>
    </source>
</evidence>
<gene>
    <name evidence="9" type="ORF">DNU06_12070</name>
</gene>
<dbReference type="SUPFAM" id="SSF52317">
    <property type="entry name" value="Class I glutamine amidotransferase-like"/>
    <property type="match status" value="1"/>
</dbReference>
<keyword evidence="4" id="KW-0378">Hydrolase</keyword>
<dbReference type="OrthoDB" id="9807329at2"/>
<feature type="active site" description="Charge relay system" evidence="6">
    <location>
        <position position="237"/>
    </location>
</feature>
<dbReference type="AlphaFoldDB" id="A0A2W1NBX6"/>
<evidence type="ECO:0000256" key="1">
    <source>
        <dbReference type="ARBA" id="ARBA00010233"/>
    </source>
</evidence>
<dbReference type="Pfam" id="PF02016">
    <property type="entry name" value="Peptidase_S66"/>
    <property type="match status" value="1"/>
</dbReference>
<sequence>MERRKFIVQAGIIGTSLLGLSAISLPEFTDKIFPKALKQGDTIALTAPAGAIFSPTYIDKISNKLKSFGFKVVQGKTLFEKYGYLAGKDELRATEINNFFKDKNIAGIFTLRGGWGCGRILDLIDYETIRQNPKIIMGFSDITALLIAIYKKTGLVTFHGPMGYSSWNDFSTEQVFDTLVLSKRVKFENAQVEKTNLKTLSKGRGEGEILAGNLTVLCSLIGTAFEPDWTNKILCLEEIGEEPYRIDRMFWQLKMAGVFEAVNGIILGSFRKCEPEFPSESFSLMEVFKQYFEAINVPVFMGASFGHTVNKFNLPIGVKAVMNTADFQFQLLENPTQLNR</sequence>
<evidence type="ECO:0000259" key="7">
    <source>
        <dbReference type="Pfam" id="PF02016"/>
    </source>
</evidence>
<evidence type="ECO:0000313" key="10">
    <source>
        <dbReference type="Proteomes" id="UP000249248"/>
    </source>
</evidence>
<dbReference type="PANTHER" id="PTHR30237">
    <property type="entry name" value="MURAMOYLTETRAPEPTIDE CARBOXYPEPTIDASE"/>
    <property type="match status" value="1"/>
</dbReference>
<dbReference type="RefSeq" id="WP_111063599.1">
    <property type="nucleotide sequence ID" value="NZ_JBHUCU010000017.1"/>
</dbReference>
<keyword evidence="5" id="KW-0720">Serine protease</keyword>
<dbReference type="Gene3D" id="3.40.50.10740">
    <property type="entry name" value="Class I glutamine amidotransferase-like"/>
    <property type="match status" value="1"/>
</dbReference>
<evidence type="ECO:0000256" key="2">
    <source>
        <dbReference type="ARBA" id="ARBA00022645"/>
    </source>
</evidence>
<evidence type="ECO:0000256" key="6">
    <source>
        <dbReference type="PIRSR" id="PIRSR028757-1"/>
    </source>
</evidence>
<dbReference type="EMBL" id="QKSB01000007">
    <property type="protein sequence ID" value="PZE16583.1"/>
    <property type="molecule type" value="Genomic_DNA"/>
</dbReference>
<feature type="active site" description="Nucleophile" evidence="6">
    <location>
        <position position="140"/>
    </location>
</feature>
<comment type="caution">
    <text evidence="9">The sequence shown here is derived from an EMBL/GenBank/DDBJ whole genome shotgun (WGS) entry which is preliminary data.</text>
</comment>
<evidence type="ECO:0000313" key="9">
    <source>
        <dbReference type="EMBL" id="PZE16583.1"/>
    </source>
</evidence>
<dbReference type="InterPro" id="IPR003507">
    <property type="entry name" value="S66_fam"/>
</dbReference>
<dbReference type="InterPro" id="IPR029062">
    <property type="entry name" value="Class_I_gatase-like"/>
</dbReference>
<keyword evidence="3" id="KW-0645">Protease</keyword>
<evidence type="ECO:0000259" key="8">
    <source>
        <dbReference type="Pfam" id="PF17676"/>
    </source>
</evidence>
<protein>
    <submittedName>
        <fullName evidence="9">LD-carboxypeptidase</fullName>
    </submittedName>
</protein>